<comment type="caution">
    <text evidence="4">The sequence shown here is derived from an EMBL/GenBank/DDBJ whole genome shotgun (WGS) entry which is preliminary data.</text>
</comment>
<reference evidence="4 5" key="1">
    <citation type="submission" date="2016-11" db="EMBL/GenBank/DDBJ databases">
        <title>The macronuclear genome of Stentor coeruleus: a giant cell with tiny introns.</title>
        <authorList>
            <person name="Slabodnick M."/>
            <person name="Ruby J.G."/>
            <person name="Reiff S.B."/>
            <person name="Swart E.C."/>
            <person name="Gosai S."/>
            <person name="Prabakaran S."/>
            <person name="Witkowska E."/>
            <person name="Larue G.E."/>
            <person name="Fisher S."/>
            <person name="Freeman R.M."/>
            <person name="Gunawardena J."/>
            <person name="Chu W."/>
            <person name="Stover N.A."/>
            <person name="Gregory B.D."/>
            <person name="Nowacki M."/>
            <person name="Derisi J."/>
            <person name="Roy S.W."/>
            <person name="Marshall W.F."/>
            <person name="Sood P."/>
        </authorList>
    </citation>
    <scope>NUCLEOTIDE SEQUENCE [LARGE SCALE GENOMIC DNA]</scope>
    <source>
        <strain evidence="4">WM001</strain>
    </source>
</reference>
<dbReference type="Gene3D" id="3.40.30.10">
    <property type="entry name" value="Glutaredoxin"/>
    <property type="match status" value="1"/>
</dbReference>
<organism evidence="4 5">
    <name type="scientific">Stentor coeruleus</name>
    <dbReference type="NCBI Taxonomy" id="5963"/>
    <lineage>
        <taxon>Eukaryota</taxon>
        <taxon>Sar</taxon>
        <taxon>Alveolata</taxon>
        <taxon>Ciliophora</taxon>
        <taxon>Postciliodesmatophora</taxon>
        <taxon>Heterotrichea</taxon>
        <taxon>Heterotrichida</taxon>
        <taxon>Stentoridae</taxon>
        <taxon>Stentor</taxon>
    </lineage>
</organism>
<dbReference type="InterPro" id="IPR017937">
    <property type="entry name" value="Thioredoxin_CS"/>
</dbReference>
<evidence type="ECO:0000256" key="2">
    <source>
        <dbReference type="SAM" id="SignalP"/>
    </source>
</evidence>
<dbReference type="InterPro" id="IPR051063">
    <property type="entry name" value="PDI"/>
</dbReference>
<evidence type="ECO:0000313" key="4">
    <source>
        <dbReference type="EMBL" id="OMJ80993.1"/>
    </source>
</evidence>
<dbReference type="PRINTS" id="PR00421">
    <property type="entry name" value="THIOREDOXIN"/>
</dbReference>
<keyword evidence="2" id="KW-0732">Signal</keyword>
<dbReference type="PANTHER" id="PTHR45672">
    <property type="entry name" value="PROTEIN DISULFIDE-ISOMERASE C17H9.14C-RELATED"/>
    <property type="match status" value="1"/>
</dbReference>
<dbReference type="InterPro" id="IPR013766">
    <property type="entry name" value="Thioredoxin_domain"/>
</dbReference>
<comment type="similarity">
    <text evidence="1">Belongs to the protein disulfide isomerase family.</text>
</comment>
<dbReference type="GO" id="GO:0005783">
    <property type="term" value="C:endoplasmic reticulum"/>
    <property type="evidence" value="ECO:0007669"/>
    <property type="project" value="TreeGrafter"/>
</dbReference>
<dbReference type="InterPro" id="IPR036249">
    <property type="entry name" value="Thioredoxin-like_sf"/>
</dbReference>
<evidence type="ECO:0000313" key="5">
    <source>
        <dbReference type="Proteomes" id="UP000187209"/>
    </source>
</evidence>
<protein>
    <recommendedName>
        <fullName evidence="3">Thioredoxin domain-containing protein</fullName>
    </recommendedName>
</protein>
<dbReference type="GO" id="GO:0003756">
    <property type="term" value="F:protein disulfide isomerase activity"/>
    <property type="evidence" value="ECO:0007669"/>
    <property type="project" value="TreeGrafter"/>
</dbReference>
<dbReference type="PANTHER" id="PTHR45672:SF11">
    <property type="entry name" value="PROTEIN DISULFIDE-ISOMERASE C17H9.14C"/>
    <property type="match status" value="1"/>
</dbReference>
<dbReference type="GO" id="GO:0006457">
    <property type="term" value="P:protein folding"/>
    <property type="evidence" value="ECO:0007669"/>
    <property type="project" value="TreeGrafter"/>
</dbReference>
<dbReference type="Proteomes" id="UP000187209">
    <property type="component" value="Unassembled WGS sequence"/>
</dbReference>
<evidence type="ECO:0000256" key="1">
    <source>
        <dbReference type="ARBA" id="ARBA00006347"/>
    </source>
</evidence>
<feature type="domain" description="Thioredoxin" evidence="3">
    <location>
        <begin position="1"/>
        <end position="126"/>
    </location>
</feature>
<proteinExistence type="inferred from homology"/>
<dbReference type="OrthoDB" id="28542at2759"/>
<dbReference type="AlphaFoldDB" id="A0A1R2BVZ7"/>
<accession>A0A1R2BVZ7</accession>
<name>A0A1R2BVZ7_9CILI</name>
<gene>
    <name evidence="4" type="ORF">SteCoe_18651</name>
</gene>
<feature type="chain" id="PRO_5012638967" description="Thioredoxin domain-containing protein" evidence="2">
    <location>
        <begin position="17"/>
        <end position="127"/>
    </location>
</feature>
<dbReference type="SUPFAM" id="SSF52833">
    <property type="entry name" value="Thioredoxin-like"/>
    <property type="match status" value="1"/>
</dbReference>
<sequence>MAKLEIFAIFIAVCLGQSVVVLTDDTLDDAIAKFPSILVDFYAPWCGHCKKLTPIYEDTALALHDLGAHTVLAKLDVTSNVISKNEWKIKGYPSILYYQNGHLVEKYKGKRTVEKFVAYVLDKEANL</sequence>
<keyword evidence="5" id="KW-1185">Reference proteome</keyword>
<feature type="signal peptide" evidence="2">
    <location>
        <begin position="1"/>
        <end position="16"/>
    </location>
</feature>
<evidence type="ECO:0000259" key="3">
    <source>
        <dbReference type="PROSITE" id="PS51352"/>
    </source>
</evidence>
<dbReference type="PROSITE" id="PS00194">
    <property type="entry name" value="THIOREDOXIN_1"/>
    <property type="match status" value="1"/>
</dbReference>
<dbReference type="PROSITE" id="PS51352">
    <property type="entry name" value="THIOREDOXIN_2"/>
    <property type="match status" value="1"/>
</dbReference>
<dbReference type="Pfam" id="PF00085">
    <property type="entry name" value="Thioredoxin"/>
    <property type="match status" value="1"/>
</dbReference>
<dbReference type="EMBL" id="MPUH01000399">
    <property type="protein sequence ID" value="OMJ80993.1"/>
    <property type="molecule type" value="Genomic_DNA"/>
</dbReference>